<dbReference type="Proteomes" id="UP000231464">
    <property type="component" value="Unassembled WGS sequence"/>
</dbReference>
<dbReference type="EMBL" id="PFBP01000022">
    <property type="protein sequence ID" value="PIT89902.1"/>
    <property type="molecule type" value="Genomic_DNA"/>
</dbReference>
<evidence type="ECO:0000313" key="2">
    <source>
        <dbReference type="EMBL" id="PIT89902.1"/>
    </source>
</evidence>
<proteinExistence type="predicted"/>
<reference evidence="3" key="1">
    <citation type="submission" date="2017-09" db="EMBL/GenBank/DDBJ databases">
        <title>Depth-based differentiation of microbial function through sediment-hosted aquifers and enrichment of novel symbionts in the deep terrestrial subsurface.</title>
        <authorList>
            <person name="Probst A.J."/>
            <person name="Ladd B."/>
            <person name="Jarett J.K."/>
            <person name="Geller-Mcgrath D.E."/>
            <person name="Sieber C.M.K."/>
            <person name="Emerson J.B."/>
            <person name="Anantharaman K."/>
            <person name="Thomas B.C."/>
            <person name="Malmstrom R."/>
            <person name="Stieglmeier M."/>
            <person name="Klingl A."/>
            <person name="Woyke T."/>
            <person name="Ryan C.M."/>
            <person name="Banfield J.F."/>
        </authorList>
    </citation>
    <scope>NUCLEOTIDE SEQUENCE [LARGE SCALE GENOMIC DNA]</scope>
</reference>
<protein>
    <submittedName>
        <fullName evidence="2">Uncharacterized protein</fullName>
    </submittedName>
</protein>
<evidence type="ECO:0000256" key="1">
    <source>
        <dbReference type="SAM" id="Phobius"/>
    </source>
</evidence>
<name>A0A2M6WAT8_9BACT</name>
<comment type="caution">
    <text evidence="2">The sequence shown here is derived from an EMBL/GenBank/DDBJ whole genome shotgun (WGS) entry which is preliminary data.</text>
</comment>
<dbReference type="AlphaFoldDB" id="A0A2M6WAT8"/>
<feature type="transmembrane region" description="Helical" evidence="1">
    <location>
        <begin position="12"/>
        <end position="34"/>
    </location>
</feature>
<keyword evidence="1" id="KW-1133">Transmembrane helix</keyword>
<sequence length="78" mass="8978">MSKITTPLSVLALFYLMIVGLSFIALIFAVMIAYDVSNYFAHLDEYAAFKRCKGYLEKQDYGLYNSCYNQVLNEVDKK</sequence>
<accession>A0A2M6WAT8</accession>
<keyword evidence="1" id="KW-0812">Transmembrane</keyword>
<keyword evidence="1" id="KW-0472">Membrane</keyword>
<evidence type="ECO:0000313" key="3">
    <source>
        <dbReference type="Proteomes" id="UP000231464"/>
    </source>
</evidence>
<gene>
    <name evidence="2" type="ORF">COU23_01415</name>
</gene>
<organism evidence="2 3">
    <name type="scientific">Candidatus Kuenenbacteria bacterium CG10_big_fil_rev_8_21_14_0_10_36_11</name>
    <dbReference type="NCBI Taxonomy" id="1974618"/>
    <lineage>
        <taxon>Bacteria</taxon>
        <taxon>Candidatus Kueneniibacteriota</taxon>
    </lineage>
</organism>